<reference evidence="5" key="1">
    <citation type="submission" date="2017-05" db="EMBL/GenBank/DDBJ databases">
        <authorList>
            <person name="Imhoff J.F."/>
            <person name="Rahn T."/>
            <person name="Kuenzel S."/>
            <person name="Neulinger S.C."/>
        </authorList>
    </citation>
    <scope>NUCLEOTIDE SEQUENCE</scope>
    <source>
        <strain evidence="5">LMG 28126</strain>
    </source>
</reference>
<dbReference type="InterPro" id="IPR005546">
    <property type="entry name" value="Autotransporte_beta"/>
</dbReference>
<proteinExistence type="inferred from homology"/>
<accession>A0A934TMT4</accession>
<dbReference type="AlphaFoldDB" id="A0A934TMT4"/>
<dbReference type="RefSeq" id="WP_201157814.1">
    <property type="nucleotide sequence ID" value="NZ_NHSD01000287.1"/>
</dbReference>
<dbReference type="Pfam" id="PF03797">
    <property type="entry name" value="Autotransporter"/>
    <property type="match status" value="1"/>
</dbReference>
<comment type="caution">
    <text evidence="5">The sequence shown here is derived from an EMBL/GenBank/DDBJ whole genome shotgun (WGS) entry which is preliminary data.</text>
</comment>
<reference evidence="5" key="2">
    <citation type="journal article" date="2020" name="Microorganisms">
        <title>Osmotic Adaptation and Compatible Solute Biosynthesis of Phototrophic Bacteria as Revealed from Genome Analyses.</title>
        <authorList>
            <person name="Imhoff J.F."/>
            <person name="Rahn T."/>
            <person name="Kunzel S."/>
            <person name="Keller A."/>
            <person name="Neulinger S.C."/>
        </authorList>
    </citation>
    <scope>NUCLEOTIDE SEQUENCE</scope>
    <source>
        <strain evidence="5">LMG 28126</strain>
    </source>
</reference>
<comment type="similarity">
    <text evidence="1">Belongs to the ice-binding protein family.</text>
</comment>
<dbReference type="SMART" id="SM00869">
    <property type="entry name" value="Autotransporter"/>
    <property type="match status" value="1"/>
</dbReference>
<dbReference type="EMBL" id="NHSD01000287">
    <property type="protein sequence ID" value="MBK5928062.1"/>
    <property type="molecule type" value="Genomic_DNA"/>
</dbReference>
<evidence type="ECO:0000259" key="4">
    <source>
        <dbReference type="PROSITE" id="PS51208"/>
    </source>
</evidence>
<name>A0A934TMT4_9RHOB</name>
<dbReference type="PROSITE" id="PS51208">
    <property type="entry name" value="AUTOTRANSPORTER"/>
    <property type="match status" value="1"/>
</dbReference>
<dbReference type="InterPro" id="IPR036709">
    <property type="entry name" value="Autotransporte_beta_dom_sf"/>
</dbReference>
<protein>
    <recommendedName>
        <fullName evidence="4">Autotransporter domain-containing protein</fullName>
    </recommendedName>
</protein>
<evidence type="ECO:0000256" key="3">
    <source>
        <dbReference type="SAM" id="SignalP"/>
    </source>
</evidence>
<feature type="signal peptide" evidence="3">
    <location>
        <begin position="1"/>
        <end position="28"/>
    </location>
</feature>
<dbReference type="Proteomes" id="UP000706333">
    <property type="component" value="Unassembled WGS sequence"/>
</dbReference>
<gene>
    <name evidence="5" type="ORF">CCR87_12115</name>
</gene>
<sequence length="641" mass="65043">MSRSLRLGLRSALVALPLSLVVGGGAAAQDLSDFGVVAGQSLTNTGPTIITGDIAVSPGTSYTGSGSVVHTGTAYLGDAVAARIQDDLTTLYLALAGRSTSTFGDLTGQDLGGRTLAPGVYNFDTSAMISAGRTLTLDAGGDPNAVFIFNVGSTLTAESGAAMVLENGAQGGNVFFRVGSSATLDTSSALVGQIVALTSISMNDTAGLGCGAAYARNGSVTLINNTIGVCVLAAPGIGDVVDVADLTEPELAVVEALGALVAAGGQIPIAFAILAATQTPEELALSLAQLPGQVATGVAPMGLQSMDDFLDAVVGSGRRPRVAAVSPRDPGVPIGMVRADSIYTGKHGPATAPLSFSTSLAVQPGQWDVWASAYGSRAVIDGNARRGWQKLTSENRGLALGLNHAVSPNTEIGIALSLNDADFELGNGFGSGTAETVMVAVRARTSMDAWYVEGALAHGRSDITTERVVTIAGVDRLVGETDATNTAAHLEAGYHMGPITPFAGLRAQSFTMDPYSETAASGTSSYALRYGKHTTTSLRSELGLDMAWSGNNDMGGTTGLGLRIAWARELASNDPGGRSFVTIPGATFRTTGAAANRDSVLVAATASVTASNGFHVGASINAQYSGRARDVGGSIVIGHRW</sequence>
<dbReference type="InterPro" id="IPR021884">
    <property type="entry name" value="Ice-bd_prot"/>
</dbReference>
<evidence type="ECO:0000256" key="1">
    <source>
        <dbReference type="ARBA" id="ARBA00005445"/>
    </source>
</evidence>
<dbReference type="Gene3D" id="2.40.128.130">
    <property type="entry name" value="Autotransporter beta-domain"/>
    <property type="match status" value="1"/>
</dbReference>
<keyword evidence="2 3" id="KW-0732">Signal</keyword>
<dbReference type="Pfam" id="PF11999">
    <property type="entry name" value="Ice_binding"/>
    <property type="match status" value="1"/>
</dbReference>
<evidence type="ECO:0000313" key="5">
    <source>
        <dbReference type="EMBL" id="MBK5928062.1"/>
    </source>
</evidence>
<evidence type="ECO:0000256" key="2">
    <source>
        <dbReference type="ARBA" id="ARBA00022729"/>
    </source>
</evidence>
<keyword evidence="6" id="KW-1185">Reference proteome</keyword>
<organism evidence="5 6">
    <name type="scientific">Rhodobaculum claviforme</name>
    <dbReference type="NCBI Taxonomy" id="1549854"/>
    <lineage>
        <taxon>Bacteria</taxon>
        <taxon>Pseudomonadati</taxon>
        <taxon>Pseudomonadota</taxon>
        <taxon>Alphaproteobacteria</taxon>
        <taxon>Rhodobacterales</taxon>
        <taxon>Paracoccaceae</taxon>
        <taxon>Rhodobaculum</taxon>
    </lineage>
</organism>
<feature type="domain" description="Autotransporter" evidence="4">
    <location>
        <begin position="362"/>
        <end position="641"/>
    </location>
</feature>
<dbReference type="SUPFAM" id="SSF103515">
    <property type="entry name" value="Autotransporter"/>
    <property type="match status" value="1"/>
</dbReference>
<feature type="chain" id="PRO_5038131330" description="Autotransporter domain-containing protein" evidence="3">
    <location>
        <begin position="29"/>
        <end position="641"/>
    </location>
</feature>
<evidence type="ECO:0000313" key="6">
    <source>
        <dbReference type="Proteomes" id="UP000706333"/>
    </source>
</evidence>